<comment type="subcellular location">
    <subcellularLocation>
        <location evidence="1 10 11">Nucleus</location>
    </subcellularLocation>
</comment>
<feature type="compositionally biased region" description="Basic and acidic residues" evidence="13">
    <location>
        <begin position="695"/>
        <end position="704"/>
    </location>
</feature>
<dbReference type="PANTHER" id="PTHR14043">
    <property type="entry name" value="CCAAT DISPLACEMENT PROTEIN-RELATED"/>
    <property type="match status" value="1"/>
</dbReference>
<feature type="domain" description="CUT" evidence="15">
    <location>
        <begin position="315"/>
        <end position="402"/>
    </location>
</feature>
<dbReference type="InterPro" id="IPR009057">
    <property type="entry name" value="Homeodomain-like_sf"/>
</dbReference>
<keyword evidence="3" id="KW-0677">Repeat</keyword>
<feature type="compositionally biased region" description="Basic and acidic residues" evidence="13">
    <location>
        <begin position="743"/>
        <end position="757"/>
    </location>
</feature>
<dbReference type="Pfam" id="PF02376">
    <property type="entry name" value="CUT"/>
    <property type="match status" value="3"/>
</dbReference>
<dbReference type="RefSeq" id="XP_014670770.1">
    <property type="nucleotide sequence ID" value="XM_014815284.1"/>
</dbReference>
<dbReference type="Gene3D" id="1.10.10.60">
    <property type="entry name" value="Homeodomain-like"/>
    <property type="match status" value="1"/>
</dbReference>
<evidence type="ECO:0000256" key="7">
    <source>
        <dbReference type="ARBA" id="ARBA00023155"/>
    </source>
</evidence>
<evidence type="ECO:0000256" key="4">
    <source>
        <dbReference type="ARBA" id="ARBA00023015"/>
    </source>
</evidence>
<feature type="non-terminal residue" evidence="17">
    <location>
        <position position="1"/>
    </location>
</feature>
<evidence type="ECO:0000256" key="10">
    <source>
        <dbReference type="PROSITE-ProRule" id="PRU00108"/>
    </source>
</evidence>
<evidence type="ECO:0000256" key="12">
    <source>
        <dbReference type="RuleBase" id="RU361129"/>
    </source>
</evidence>
<feature type="compositionally biased region" description="Polar residues" evidence="13">
    <location>
        <begin position="708"/>
        <end position="720"/>
    </location>
</feature>
<feature type="compositionally biased region" description="Low complexity" evidence="13">
    <location>
        <begin position="456"/>
        <end position="475"/>
    </location>
</feature>
<feature type="region of interest" description="Disordered" evidence="13">
    <location>
        <begin position="455"/>
        <end position="488"/>
    </location>
</feature>
<evidence type="ECO:0000256" key="13">
    <source>
        <dbReference type="SAM" id="MobiDB-lite"/>
    </source>
</evidence>
<protein>
    <recommendedName>
        <fullName evidence="12">DNA-binding protein SATB</fullName>
    </recommendedName>
    <alternativeName>
        <fullName evidence="12">Special AT-rich sequence-binding protein</fullName>
    </alternativeName>
</protein>
<evidence type="ECO:0000256" key="8">
    <source>
        <dbReference type="ARBA" id="ARBA00023163"/>
    </source>
</evidence>
<dbReference type="SUPFAM" id="SSF47413">
    <property type="entry name" value="lambda repressor-like DNA-binding domains"/>
    <property type="match status" value="3"/>
</dbReference>
<keyword evidence="7 10" id="KW-0371">Homeobox</keyword>
<evidence type="ECO:0000256" key="9">
    <source>
        <dbReference type="ARBA" id="ARBA00023242"/>
    </source>
</evidence>
<evidence type="ECO:0000313" key="17">
    <source>
        <dbReference type="RefSeq" id="XP_014670770.1"/>
    </source>
</evidence>
<keyword evidence="16" id="KW-1185">Reference proteome</keyword>
<dbReference type="Gene3D" id="1.10.260.40">
    <property type="entry name" value="lambda repressor-like DNA-binding domains"/>
    <property type="match status" value="3"/>
</dbReference>
<accession>A0ABM1EEZ9</accession>
<feature type="region of interest" description="Disordered" evidence="13">
    <location>
        <begin position="164"/>
        <end position="191"/>
    </location>
</feature>
<feature type="compositionally biased region" description="Basic and acidic residues" evidence="13">
    <location>
        <begin position="860"/>
        <end position="871"/>
    </location>
</feature>
<evidence type="ECO:0000259" key="15">
    <source>
        <dbReference type="PROSITE" id="PS51042"/>
    </source>
</evidence>
<evidence type="ECO:0000256" key="5">
    <source>
        <dbReference type="ARBA" id="ARBA00023054"/>
    </source>
</evidence>
<feature type="compositionally biased region" description="Basic and acidic residues" evidence="13">
    <location>
        <begin position="178"/>
        <end position="191"/>
    </location>
</feature>
<feature type="compositionally biased region" description="Low complexity" evidence="13">
    <location>
        <begin position="834"/>
        <end position="845"/>
    </location>
</feature>
<evidence type="ECO:0000256" key="6">
    <source>
        <dbReference type="ARBA" id="ARBA00023125"/>
    </source>
</evidence>
<feature type="compositionally biased region" description="Low complexity" evidence="13">
    <location>
        <begin position="219"/>
        <end position="235"/>
    </location>
</feature>
<dbReference type="PANTHER" id="PTHR14043:SF2">
    <property type="entry name" value="HOMEOBOX PROTEIN CUT"/>
    <property type="match status" value="1"/>
</dbReference>
<feature type="region of interest" description="Disordered" evidence="13">
    <location>
        <begin position="621"/>
        <end position="657"/>
    </location>
</feature>
<evidence type="ECO:0000256" key="11">
    <source>
        <dbReference type="RuleBase" id="RU000682"/>
    </source>
</evidence>
<feature type="region of interest" description="Disordered" evidence="13">
    <location>
        <begin position="691"/>
        <end position="759"/>
    </location>
</feature>
<dbReference type="GeneID" id="106811592"/>
<evidence type="ECO:0000256" key="2">
    <source>
        <dbReference type="ARBA" id="ARBA00008190"/>
    </source>
</evidence>
<keyword evidence="4 12" id="KW-0805">Transcription regulation</keyword>
<feature type="compositionally biased region" description="Pro residues" evidence="13">
    <location>
        <begin position="476"/>
        <end position="485"/>
    </location>
</feature>
<feature type="region of interest" description="Disordered" evidence="13">
    <location>
        <begin position="818"/>
        <end position="889"/>
    </location>
</feature>
<feature type="domain" description="CUT" evidence="15">
    <location>
        <begin position="8"/>
        <end position="95"/>
    </location>
</feature>
<organism evidence="16 17">
    <name type="scientific">Priapulus caudatus</name>
    <name type="common">Priapulid worm</name>
    <dbReference type="NCBI Taxonomy" id="37621"/>
    <lineage>
        <taxon>Eukaryota</taxon>
        <taxon>Metazoa</taxon>
        <taxon>Ecdysozoa</taxon>
        <taxon>Scalidophora</taxon>
        <taxon>Priapulida</taxon>
        <taxon>Priapulimorpha</taxon>
        <taxon>Priapulimorphida</taxon>
        <taxon>Priapulidae</taxon>
        <taxon>Priapulus</taxon>
    </lineage>
</organism>
<evidence type="ECO:0000256" key="1">
    <source>
        <dbReference type="ARBA" id="ARBA00004123"/>
    </source>
</evidence>
<feature type="region of interest" description="Disordered" evidence="13">
    <location>
        <begin position="210"/>
        <end position="237"/>
    </location>
</feature>
<dbReference type="InterPro" id="IPR003350">
    <property type="entry name" value="CUT_dom"/>
</dbReference>
<keyword evidence="6 10" id="KW-0238">DNA-binding</keyword>
<dbReference type="SMART" id="SM00389">
    <property type="entry name" value="HOX"/>
    <property type="match status" value="1"/>
</dbReference>
<proteinExistence type="inferred from homology"/>
<dbReference type="PROSITE" id="PS51042">
    <property type="entry name" value="CUT"/>
    <property type="match status" value="2"/>
</dbReference>
<reference evidence="17" key="1">
    <citation type="submission" date="2025-08" db="UniProtKB">
        <authorList>
            <consortium name="RefSeq"/>
        </authorList>
    </citation>
    <scope>IDENTIFICATION</scope>
</reference>
<dbReference type="Proteomes" id="UP000695022">
    <property type="component" value="Unplaced"/>
</dbReference>
<dbReference type="Pfam" id="PF00046">
    <property type="entry name" value="Homeodomain"/>
    <property type="match status" value="1"/>
</dbReference>
<comment type="similarity">
    <text evidence="2 12">Belongs to the CUT homeobox family.</text>
</comment>
<dbReference type="InterPro" id="IPR010982">
    <property type="entry name" value="Lambda_DNA-bd_dom_sf"/>
</dbReference>
<keyword evidence="9 10" id="KW-0539">Nucleus</keyword>
<dbReference type="CDD" id="cd00086">
    <property type="entry name" value="homeodomain"/>
    <property type="match status" value="1"/>
</dbReference>
<feature type="compositionally biased region" description="Gly residues" evidence="13">
    <location>
        <begin position="732"/>
        <end position="741"/>
    </location>
</feature>
<gene>
    <name evidence="17" type="primary">LOC106811592</name>
</gene>
<evidence type="ECO:0000259" key="14">
    <source>
        <dbReference type="PROSITE" id="PS50071"/>
    </source>
</evidence>
<dbReference type="SMART" id="SM01109">
    <property type="entry name" value="CUT"/>
    <property type="match status" value="3"/>
</dbReference>
<dbReference type="PROSITE" id="PS50071">
    <property type="entry name" value="HOMEOBOX_2"/>
    <property type="match status" value="1"/>
</dbReference>
<name>A0ABM1EEZ9_PRICU</name>
<dbReference type="SUPFAM" id="SSF46689">
    <property type="entry name" value="Homeodomain-like"/>
    <property type="match status" value="1"/>
</dbReference>
<dbReference type="InterPro" id="IPR001356">
    <property type="entry name" value="HD"/>
</dbReference>
<sequence length="889" mass="95668">PPPLRLSLEAVCSAESLDTAEVSQRVRELLSLHNIGQRLFAKSVLGLSQGTVSELLSKPKCWEKLTEKGRESYRKMHSWACSEANIILLKSLTPKKAKELSPPAAQKDDSATEERIAQILNDAQRQMKTSPLCLQNQDKQENGGMSSAMVSSIYQQELAKIIHQQRSPPPSCGGGSGGEERNKRSHSEDLLTSHDMVMRIYQEELAKLGQPYPSPRAFSSPPGGATSTSAAAASPNVKTEPVDAADCDAAPLCGHEGALRHAGSAFSLVRPRADAKPADVSPLQRMQSIANSLMQQQMALPAQRPLKAVLPPVTQEQFDKYGTLNTEEIVRQIKEQLSQYSISQRLFGETVLGLSQGSVSDLLARPKPWHMLTQKGREPFIRMQMFLEEENSIPQLLANQYKIQPDKFTRSSIASMQHHFTPKNNIICEPILQPSNLHYTHHHTAQKMSAPVIKTAPPAESPSADAATSRGQQQQQPPPPPPPPQQATVQPSVFELAALTTDLDTHVITSRIKEVLVANNIGQKLFGEAVLGLSQVRMKRKRTLYDPIDASAAAAAADAASSLAAKKPRILFTDEQKYALKAAYAHDPYPSTQTIEGLATSLRLSTRTVVNWFHNHRMRLKQQLPHRPSSAEESGSRLGDSSEDLSNLSGADGGGEGGGGGAYLAEYGGGGGAAGGGGEGETSQWLFPSFQRVDNGGRRDDDKGATGGSTSDSLSAQTSPVKDEDVPSSPEGAGGCGGGVNGEWKDAGGGGDERKWTTSEQPSEIINGVCIRQTSALLLNGGCDVAVAPPGLGKAATMSIENVHLQQIERLNRSIIDLVEGGKPPTPPGSETHSSLSRPGSASSSDGRTIEAAAEDWDEPQVKKLEQETNIEKMQQSIAQQPEEEEWEF</sequence>
<keyword evidence="8 12" id="KW-0804">Transcription</keyword>
<feature type="DNA-binding region" description="Homeobox" evidence="10">
    <location>
        <begin position="565"/>
        <end position="624"/>
    </location>
</feature>
<keyword evidence="5" id="KW-0175">Coiled coil</keyword>
<evidence type="ECO:0000313" key="16">
    <source>
        <dbReference type="Proteomes" id="UP000695022"/>
    </source>
</evidence>
<evidence type="ECO:0000256" key="3">
    <source>
        <dbReference type="ARBA" id="ARBA00022737"/>
    </source>
</evidence>
<feature type="domain" description="Homeobox" evidence="14">
    <location>
        <begin position="563"/>
        <end position="623"/>
    </location>
</feature>